<dbReference type="OMA" id="LREIHAW"/>
<dbReference type="GeneTree" id="ENSGT00940000161625"/>
<dbReference type="KEGG" id="gmh:115530726"/>
<sequence>MAESGPQEGGTTEGNDNLDWMSKLPSRLQRVSLWNLAIPGSHDTMGYDLDMESDILDPESLIPVSKLHCVRALIHKWATTQELNICQQLDAGVRFFDMRVARKPDDPDPTRTFFYHGLYTHSDVETVLSTVSHWAAGHPTEVLLLALSHFRGMEDHHHQHLIDFITQLFGAKLVLVADQPTLRFCWDSGRHILVSYDHPANHNLQMWRKIPYFYGNTIVPSEVVTVLDKKLRTQTPINYFFVCGLNLTLPDGLGALKYLSKTLRSVTLEGLPFLLDWVNRQYPGPFNDHINIIASDFVNLLDFVSTVVQLNGKMPALLNK</sequence>
<evidence type="ECO:0000313" key="1">
    <source>
        <dbReference type="Ensembl" id="ENSGMOP00000029620.1"/>
    </source>
</evidence>
<dbReference type="PANTHER" id="PTHR13593:SF24">
    <property type="entry name" value="PI-PLC X DOMAIN-CONTAINING PROTEIN 1"/>
    <property type="match status" value="1"/>
</dbReference>
<protein>
    <submittedName>
        <fullName evidence="1">PI-PLC X domain-containing protein 1-like</fullName>
    </submittedName>
</protein>
<keyword evidence="2" id="KW-1185">Reference proteome</keyword>
<reference evidence="1" key="1">
    <citation type="submission" date="2025-08" db="UniProtKB">
        <authorList>
            <consortium name="Ensembl"/>
        </authorList>
    </citation>
    <scope>IDENTIFICATION</scope>
</reference>
<dbReference type="Proteomes" id="UP000694546">
    <property type="component" value="Chromosome 18"/>
</dbReference>
<dbReference type="InterPro" id="IPR051057">
    <property type="entry name" value="PI-PLC_domain"/>
</dbReference>
<organism evidence="1 2">
    <name type="scientific">Gadus morhua</name>
    <name type="common">Atlantic cod</name>
    <dbReference type="NCBI Taxonomy" id="8049"/>
    <lineage>
        <taxon>Eukaryota</taxon>
        <taxon>Metazoa</taxon>
        <taxon>Chordata</taxon>
        <taxon>Craniata</taxon>
        <taxon>Vertebrata</taxon>
        <taxon>Euteleostomi</taxon>
        <taxon>Actinopterygii</taxon>
        <taxon>Neopterygii</taxon>
        <taxon>Teleostei</taxon>
        <taxon>Neoteleostei</taxon>
        <taxon>Acanthomorphata</taxon>
        <taxon>Zeiogadaria</taxon>
        <taxon>Gadariae</taxon>
        <taxon>Gadiformes</taxon>
        <taxon>Gadoidei</taxon>
        <taxon>Gadidae</taxon>
        <taxon>Gadus</taxon>
    </lineage>
</organism>
<name>A0A8C5ACA4_GADMO</name>
<dbReference type="GO" id="GO:0006629">
    <property type="term" value="P:lipid metabolic process"/>
    <property type="evidence" value="ECO:0007669"/>
    <property type="project" value="InterPro"/>
</dbReference>
<dbReference type="PROSITE" id="PS50007">
    <property type="entry name" value="PIPLC_X_DOMAIN"/>
    <property type="match status" value="1"/>
</dbReference>
<dbReference type="OrthoDB" id="1046782at2759"/>
<dbReference type="Gene3D" id="3.20.20.190">
    <property type="entry name" value="Phosphatidylinositol (PI) phosphodiesterase"/>
    <property type="match status" value="1"/>
</dbReference>
<dbReference type="AlphaFoldDB" id="A0A8C5ACA4"/>
<dbReference type="GO" id="GO:0008081">
    <property type="term" value="F:phosphoric diester hydrolase activity"/>
    <property type="evidence" value="ECO:0007669"/>
    <property type="project" value="InterPro"/>
</dbReference>
<dbReference type="InterPro" id="IPR017946">
    <property type="entry name" value="PLC-like_Pdiesterase_TIM-brl"/>
</dbReference>
<evidence type="ECO:0000313" key="2">
    <source>
        <dbReference type="Proteomes" id="UP000694546"/>
    </source>
</evidence>
<proteinExistence type="predicted"/>
<dbReference type="SUPFAM" id="SSF51695">
    <property type="entry name" value="PLC-like phosphodiesterases"/>
    <property type="match status" value="1"/>
</dbReference>
<dbReference type="Ensembl" id="ENSGMOT00000071743.1">
    <property type="protein sequence ID" value="ENSGMOP00000029620.1"/>
    <property type="gene ID" value="ENSGMOG00000036083.1"/>
</dbReference>
<dbReference type="GeneID" id="115530726"/>
<dbReference type="PANTHER" id="PTHR13593">
    <property type="match status" value="1"/>
</dbReference>
<accession>A0A8C5ACA4</accession>
<gene>
    <name evidence="1" type="primary">LOC115530726</name>
</gene>
<reference evidence="1" key="2">
    <citation type="submission" date="2025-09" db="UniProtKB">
        <authorList>
            <consortium name="Ensembl"/>
        </authorList>
    </citation>
    <scope>IDENTIFICATION</scope>
</reference>
<dbReference type="RefSeq" id="XP_030195307.1">
    <property type="nucleotide sequence ID" value="XM_030339447.1"/>
</dbReference>